<feature type="compositionally biased region" description="Low complexity" evidence="10">
    <location>
        <begin position="648"/>
        <end position="669"/>
    </location>
</feature>
<organism evidence="11 12">
    <name type="scientific">Auxenochlorella protothecoides</name>
    <name type="common">Green microalga</name>
    <name type="synonym">Chlorella protothecoides</name>
    <dbReference type="NCBI Taxonomy" id="3075"/>
    <lineage>
        <taxon>Eukaryota</taxon>
        <taxon>Viridiplantae</taxon>
        <taxon>Chlorophyta</taxon>
        <taxon>core chlorophytes</taxon>
        <taxon>Trebouxiophyceae</taxon>
        <taxon>Chlorellales</taxon>
        <taxon>Chlorellaceae</taxon>
        <taxon>Auxenochlorella</taxon>
    </lineage>
</organism>
<feature type="repeat" description="WD" evidence="9">
    <location>
        <begin position="136"/>
        <end position="170"/>
    </location>
</feature>
<dbReference type="PROSITE" id="PS50294">
    <property type="entry name" value="WD_REPEATS_REGION"/>
    <property type="match status" value="1"/>
</dbReference>
<dbReference type="GO" id="GO:0070971">
    <property type="term" value="C:endoplasmic reticulum exit site"/>
    <property type="evidence" value="ECO:0007669"/>
    <property type="project" value="TreeGrafter"/>
</dbReference>
<evidence type="ECO:0000313" key="11">
    <source>
        <dbReference type="EMBL" id="RMZ54918.1"/>
    </source>
</evidence>
<keyword evidence="8" id="KW-0653">Protein transport</keyword>
<dbReference type="PANTHER" id="PTHR13923:SF11">
    <property type="entry name" value="SECRETORY 31, ISOFORM D"/>
    <property type="match status" value="1"/>
</dbReference>
<proteinExistence type="inferred from homology"/>
<evidence type="ECO:0000256" key="6">
    <source>
        <dbReference type="ARBA" id="ARBA00022824"/>
    </source>
</evidence>
<dbReference type="Gene3D" id="1.20.940.10">
    <property type="entry name" value="Functional domain of the splicing factor Prp18"/>
    <property type="match status" value="1"/>
</dbReference>
<keyword evidence="5" id="KW-0677">Repeat</keyword>
<evidence type="ECO:0000256" key="2">
    <source>
        <dbReference type="ARBA" id="ARBA00009358"/>
    </source>
</evidence>
<evidence type="ECO:0000313" key="12">
    <source>
        <dbReference type="Proteomes" id="UP000279271"/>
    </source>
</evidence>
<dbReference type="PANTHER" id="PTHR13923">
    <property type="entry name" value="SEC31-RELATED PROTEIN"/>
    <property type="match status" value="1"/>
</dbReference>
<evidence type="ECO:0000256" key="9">
    <source>
        <dbReference type="PROSITE-ProRule" id="PRU00221"/>
    </source>
</evidence>
<dbReference type="Proteomes" id="UP000279271">
    <property type="component" value="Unassembled WGS sequence"/>
</dbReference>
<dbReference type="InterPro" id="IPR040251">
    <property type="entry name" value="SEC31-like"/>
</dbReference>
<dbReference type="GO" id="GO:0030127">
    <property type="term" value="C:COPII vesicle coat"/>
    <property type="evidence" value="ECO:0007669"/>
    <property type="project" value="TreeGrafter"/>
</dbReference>
<gene>
    <name evidence="11" type="ORF">APUTEX25_000435</name>
</gene>
<evidence type="ECO:0000256" key="4">
    <source>
        <dbReference type="ARBA" id="ARBA00022574"/>
    </source>
</evidence>
<dbReference type="InterPro" id="IPR036322">
    <property type="entry name" value="WD40_repeat_dom_sf"/>
</dbReference>
<dbReference type="PROSITE" id="PS50082">
    <property type="entry name" value="WD_REPEATS_2"/>
    <property type="match status" value="1"/>
</dbReference>
<dbReference type="GO" id="GO:0015031">
    <property type="term" value="P:protein transport"/>
    <property type="evidence" value="ECO:0007669"/>
    <property type="project" value="UniProtKB-KW"/>
</dbReference>
<evidence type="ECO:0000256" key="8">
    <source>
        <dbReference type="ARBA" id="ARBA00022927"/>
    </source>
</evidence>
<dbReference type="InterPro" id="IPR019775">
    <property type="entry name" value="WD40_repeat_CS"/>
</dbReference>
<feature type="compositionally biased region" description="Pro residues" evidence="10">
    <location>
        <begin position="636"/>
        <end position="647"/>
    </location>
</feature>
<dbReference type="GO" id="GO:0005198">
    <property type="term" value="F:structural molecule activity"/>
    <property type="evidence" value="ECO:0007669"/>
    <property type="project" value="TreeGrafter"/>
</dbReference>
<protein>
    <submittedName>
        <fullName evidence="11">Uncharacterized protein</fullName>
    </submittedName>
</protein>
<dbReference type="SMART" id="SM00320">
    <property type="entry name" value="WD40"/>
    <property type="match status" value="3"/>
</dbReference>
<dbReference type="SUPFAM" id="SSF50978">
    <property type="entry name" value="WD40 repeat-like"/>
    <property type="match status" value="1"/>
</dbReference>
<keyword evidence="3" id="KW-0813">Transport</keyword>
<dbReference type="Gene3D" id="2.130.10.10">
    <property type="entry name" value="YVTN repeat-like/Quinoprotein amine dehydrogenase"/>
    <property type="match status" value="1"/>
</dbReference>
<reference evidence="12" key="1">
    <citation type="journal article" date="2018" name="Algal Res.">
        <title>Characterization of plant carbon substrate utilization by Auxenochlorella protothecoides.</title>
        <authorList>
            <person name="Vogler B.W."/>
            <person name="Starkenburg S.R."/>
            <person name="Sudasinghe N."/>
            <person name="Schambach J.Y."/>
            <person name="Rollin J.A."/>
            <person name="Pattathil S."/>
            <person name="Barry A.N."/>
        </authorList>
    </citation>
    <scope>NUCLEOTIDE SEQUENCE [LARGE SCALE GENOMIC DNA]</scope>
    <source>
        <strain evidence="12">UTEX 25</strain>
    </source>
</reference>
<feature type="region of interest" description="Disordered" evidence="10">
    <location>
        <begin position="563"/>
        <end position="684"/>
    </location>
</feature>
<feature type="compositionally biased region" description="Pro residues" evidence="10">
    <location>
        <begin position="593"/>
        <end position="604"/>
    </location>
</feature>
<keyword evidence="6" id="KW-0256">Endoplasmic reticulum</keyword>
<dbReference type="EMBL" id="QOKY01000172">
    <property type="protein sequence ID" value="RMZ54918.1"/>
    <property type="molecule type" value="Genomic_DNA"/>
</dbReference>
<dbReference type="GO" id="GO:0007029">
    <property type="term" value="P:endoplasmic reticulum organization"/>
    <property type="evidence" value="ECO:0007669"/>
    <property type="project" value="TreeGrafter"/>
</dbReference>
<evidence type="ECO:0000256" key="3">
    <source>
        <dbReference type="ARBA" id="ARBA00022448"/>
    </source>
</evidence>
<comment type="caution">
    <text evidence="11">The sequence shown here is derived from an EMBL/GenBank/DDBJ whole genome shotgun (WGS) entry which is preliminary data.</text>
</comment>
<feature type="region of interest" description="Disordered" evidence="10">
    <location>
        <begin position="507"/>
        <end position="537"/>
    </location>
</feature>
<keyword evidence="7" id="KW-0931">ER-Golgi transport</keyword>
<evidence type="ECO:0000256" key="5">
    <source>
        <dbReference type="ARBA" id="ARBA00022737"/>
    </source>
</evidence>
<dbReference type="GO" id="GO:0090110">
    <property type="term" value="P:COPII-coated vesicle cargo loading"/>
    <property type="evidence" value="ECO:0007669"/>
    <property type="project" value="TreeGrafter"/>
</dbReference>
<evidence type="ECO:0000256" key="10">
    <source>
        <dbReference type="SAM" id="MobiDB-lite"/>
    </source>
</evidence>
<evidence type="ECO:0000256" key="7">
    <source>
        <dbReference type="ARBA" id="ARBA00022892"/>
    </source>
</evidence>
<comment type="subcellular location">
    <subcellularLocation>
        <location evidence="1">Endoplasmic reticulum</location>
    </subcellularLocation>
</comment>
<dbReference type="AlphaFoldDB" id="A0A3M7KWL4"/>
<accession>A0A3M7KWL4</accession>
<feature type="compositionally biased region" description="Low complexity" evidence="10">
    <location>
        <begin position="620"/>
        <end position="635"/>
    </location>
</feature>
<keyword evidence="4 9" id="KW-0853">WD repeat</keyword>
<dbReference type="PROSITE" id="PS00678">
    <property type="entry name" value="WD_REPEATS_1"/>
    <property type="match status" value="1"/>
</dbReference>
<dbReference type="InterPro" id="IPR015943">
    <property type="entry name" value="WD40/YVTN_repeat-like_dom_sf"/>
</dbReference>
<comment type="similarity">
    <text evidence="2">Belongs to the WD repeat SEC31 family.</text>
</comment>
<feature type="compositionally biased region" description="Pro residues" evidence="10">
    <location>
        <begin position="563"/>
        <end position="574"/>
    </location>
</feature>
<evidence type="ECO:0000256" key="1">
    <source>
        <dbReference type="ARBA" id="ARBA00004240"/>
    </source>
</evidence>
<dbReference type="Pfam" id="PF00400">
    <property type="entry name" value="WD40"/>
    <property type="match status" value="2"/>
</dbReference>
<name>A0A3M7KWL4_AUXPR</name>
<dbReference type="InterPro" id="IPR001680">
    <property type="entry name" value="WD40_rpt"/>
</dbReference>
<sequence length="794" mass="80326">MLPVKSVDRSATICFDPTGSFLAAGSVAGAIDLSFSTSSTLEVRGGHHCRRAVILRGLIFDLDLANPSTDLKPAGGAVHAPERFSRLTWGKGPDPDKYPKGLLAGGLADGVICLWNPAGIMSRGAGSKEAQPLARLQKHRGAARGLQFNSHSPNLLASGGGDGELCIWDMGKPSAPSLYPAMKNGVEEVASEIGFLAWNPSIHHVLATCTGKSGVVGWDLKKQRPIFQLAEGGARRRHVSVAAWNPAIATQVLVASDDDGQPGLLLWDLRSPAAPLRELTGHSRGVLGLSWSTQDAGLILSSGKDNRTLFEALASALAARLAEAGDAHAAGLCVVCAGDVDAAVGGWSAGLGRMPPAAALEGVVEKALVLGVGARGVGANPADGGAALAAPALVGLLTRYADVLVADGRLADAARFLDLVPPGAAAGVSDLRDRIAHSAPRGMGEDAAARLGGDGNIHGGGGYAQDGAAADYMYAQGAADGGYAYAQGAADASYSYAPDPSTAQAYGNYGANPGAAPPPHFAPDPGAQHQLAPGGPALFQPEQQALAPSSAYAAPPPAYGAPPPAVFAPPPAQAPSPTGYASQQSPGAYFAPQGPPALPAPQAPPSTYAPRGVYAPPAAPQTFAPAPSAGPAPAMYAPPPGPAPPAAPATFAPQPTYTPQPSQQTYAPPAGGPPPGTTLLSADTSGISPALRPVVMSLTNLFRACEAAFAAQPGRARELDDAGRRLGLLAWRLAQGGVSDSVAGKLGTLCAALDAGDVQGAARAQAALTRDDWDESAAWLSALKRLIKLRQMLG</sequence>